<proteinExistence type="predicted"/>
<keyword evidence="3" id="KW-1185">Reference proteome</keyword>
<feature type="region of interest" description="Disordered" evidence="1">
    <location>
        <begin position="360"/>
        <end position="422"/>
    </location>
</feature>
<gene>
    <name evidence="2" type="ORF">EJ06DRAFT_529049</name>
</gene>
<evidence type="ECO:0008006" key="4">
    <source>
        <dbReference type="Google" id="ProtNLM"/>
    </source>
</evidence>
<dbReference type="Proteomes" id="UP000799640">
    <property type="component" value="Unassembled WGS sequence"/>
</dbReference>
<feature type="compositionally biased region" description="Basic and acidic residues" evidence="1">
    <location>
        <begin position="388"/>
        <end position="398"/>
    </location>
</feature>
<name>A0A6G1I1A0_9PEZI</name>
<dbReference type="InterPro" id="IPR036770">
    <property type="entry name" value="Ankyrin_rpt-contain_sf"/>
</dbReference>
<feature type="compositionally biased region" description="Basic and acidic residues" evidence="1">
    <location>
        <begin position="360"/>
        <end position="377"/>
    </location>
</feature>
<dbReference type="AlphaFoldDB" id="A0A6G1I1A0"/>
<dbReference type="SUPFAM" id="SSF48403">
    <property type="entry name" value="Ankyrin repeat"/>
    <property type="match status" value="1"/>
</dbReference>
<reference evidence="2" key="1">
    <citation type="journal article" date="2020" name="Stud. Mycol.">
        <title>101 Dothideomycetes genomes: a test case for predicting lifestyles and emergence of pathogens.</title>
        <authorList>
            <person name="Haridas S."/>
            <person name="Albert R."/>
            <person name="Binder M."/>
            <person name="Bloem J."/>
            <person name="Labutti K."/>
            <person name="Salamov A."/>
            <person name="Andreopoulos B."/>
            <person name="Baker S."/>
            <person name="Barry K."/>
            <person name="Bills G."/>
            <person name="Bluhm B."/>
            <person name="Cannon C."/>
            <person name="Castanera R."/>
            <person name="Culley D."/>
            <person name="Daum C."/>
            <person name="Ezra D."/>
            <person name="Gonzalez J."/>
            <person name="Henrissat B."/>
            <person name="Kuo A."/>
            <person name="Liang C."/>
            <person name="Lipzen A."/>
            <person name="Lutzoni F."/>
            <person name="Magnuson J."/>
            <person name="Mondo S."/>
            <person name="Nolan M."/>
            <person name="Ohm R."/>
            <person name="Pangilinan J."/>
            <person name="Park H.-J."/>
            <person name="Ramirez L."/>
            <person name="Alfaro M."/>
            <person name="Sun H."/>
            <person name="Tritt A."/>
            <person name="Yoshinaga Y."/>
            <person name="Zwiers L.-H."/>
            <person name="Turgeon B."/>
            <person name="Goodwin S."/>
            <person name="Spatafora J."/>
            <person name="Crous P."/>
            <person name="Grigoriev I."/>
        </authorList>
    </citation>
    <scope>NUCLEOTIDE SEQUENCE</scope>
    <source>
        <strain evidence="2">CBS 262.69</strain>
    </source>
</reference>
<accession>A0A6G1I1A0</accession>
<dbReference type="EMBL" id="ML996692">
    <property type="protein sequence ID" value="KAF2401896.1"/>
    <property type="molecule type" value="Genomic_DNA"/>
</dbReference>
<protein>
    <recommendedName>
        <fullName evidence="4">Ankyrin</fullName>
    </recommendedName>
</protein>
<feature type="compositionally biased region" description="Gly residues" evidence="1">
    <location>
        <begin position="413"/>
        <end position="422"/>
    </location>
</feature>
<organism evidence="2 3">
    <name type="scientific">Trichodelitschia bisporula</name>
    <dbReference type="NCBI Taxonomy" id="703511"/>
    <lineage>
        <taxon>Eukaryota</taxon>
        <taxon>Fungi</taxon>
        <taxon>Dikarya</taxon>
        <taxon>Ascomycota</taxon>
        <taxon>Pezizomycotina</taxon>
        <taxon>Dothideomycetes</taxon>
        <taxon>Dothideomycetes incertae sedis</taxon>
        <taxon>Phaeotrichales</taxon>
        <taxon>Phaeotrichaceae</taxon>
        <taxon>Trichodelitschia</taxon>
    </lineage>
</organism>
<evidence type="ECO:0000313" key="3">
    <source>
        <dbReference type="Proteomes" id="UP000799640"/>
    </source>
</evidence>
<feature type="compositionally biased region" description="Acidic residues" evidence="1">
    <location>
        <begin position="378"/>
        <end position="387"/>
    </location>
</feature>
<evidence type="ECO:0000256" key="1">
    <source>
        <dbReference type="SAM" id="MobiDB-lite"/>
    </source>
</evidence>
<sequence length="422" mass="47108">MVPTKAKGVELSLNPVLCECARIGNANGVRNLLKMKATPSIRFQNPAYPDVSLYAIEWALVSEDADTIHALMDHELDDPPRTLVIAFIIALHKNQHDILRLLHGFFETGDQLTMTLEEAWYSESPDPISLILSTLRLVDDSNMPPGILFQEHIDQVYAGKPREYLSLLRALAAGLTSSPKLSVETLLYKLLHAHPPGFDLMAAITAHLLPRPSTAAPDPAGNNAFHLALALGDAEDLEDVCEALGRPERDLRFLLFQPNAAGITPLETATWRDDGAWLMALLKGLKGWEPQVCGKSVARVLHKVVDIVVEKEEWLGFVDANKAQMVLAMKEAVPRFNDPVLGKELMERLEDLVVVEVAKEEEKKEEEKKEEEKKEEEKKEEEEEKVEEEDKRIVEKKKVVPGGWEEDDTGDPDWGGGGKWKA</sequence>
<evidence type="ECO:0000313" key="2">
    <source>
        <dbReference type="EMBL" id="KAF2401896.1"/>
    </source>
</evidence>